<evidence type="ECO:0000256" key="9">
    <source>
        <dbReference type="PROSITE-ProRule" id="PRU00024"/>
    </source>
</evidence>
<dbReference type="Gene3D" id="3.30.40.10">
    <property type="entry name" value="Zinc/RING finger domain, C3HC4 (zinc finger)"/>
    <property type="match status" value="2"/>
</dbReference>
<proteinExistence type="predicted"/>
<dbReference type="EMBL" id="JARQZJ010000037">
    <property type="protein sequence ID" value="KAK9876521.1"/>
    <property type="molecule type" value="Genomic_DNA"/>
</dbReference>
<feature type="domain" description="RING-type" evidence="14">
    <location>
        <begin position="113"/>
        <end position="163"/>
    </location>
</feature>
<evidence type="ECO:0000256" key="2">
    <source>
        <dbReference type="ARBA" id="ARBA00022723"/>
    </source>
</evidence>
<feature type="domain" description="B box-type" evidence="15">
    <location>
        <begin position="194"/>
        <end position="241"/>
    </location>
</feature>
<dbReference type="InterPro" id="IPR001841">
    <property type="entry name" value="Znf_RING"/>
</dbReference>
<dbReference type="Pfam" id="PF22586">
    <property type="entry name" value="ANCHR-like_BBOX"/>
    <property type="match status" value="1"/>
</dbReference>
<dbReference type="PROSITE" id="PS50089">
    <property type="entry name" value="ZF_RING_2"/>
    <property type="match status" value="1"/>
</dbReference>
<dbReference type="PRINTS" id="PR00503">
    <property type="entry name" value="BROMODOMAIN"/>
</dbReference>
<dbReference type="InterPro" id="IPR019787">
    <property type="entry name" value="Znf_PHD-finger"/>
</dbReference>
<dbReference type="GO" id="GO:0000785">
    <property type="term" value="C:chromatin"/>
    <property type="evidence" value="ECO:0007669"/>
    <property type="project" value="TreeGrafter"/>
</dbReference>
<dbReference type="PANTHER" id="PTHR45915:SF6">
    <property type="entry name" value="E3 UBIQUITIN-PROTEIN LIGASE TRIM33"/>
    <property type="match status" value="1"/>
</dbReference>
<feature type="domain" description="Bromo" evidence="12">
    <location>
        <begin position="974"/>
        <end position="1028"/>
    </location>
</feature>
<feature type="domain" description="B box-type" evidence="15">
    <location>
        <begin position="256"/>
        <end position="297"/>
    </location>
</feature>
<dbReference type="InterPro" id="IPR001487">
    <property type="entry name" value="Bromodomain"/>
</dbReference>
<feature type="region of interest" description="Disordered" evidence="11">
    <location>
        <begin position="616"/>
        <end position="640"/>
    </location>
</feature>
<keyword evidence="5" id="KW-0862">Zinc</keyword>
<evidence type="ECO:0000256" key="8">
    <source>
        <dbReference type="ARBA" id="ARBA00023242"/>
    </source>
</evidence>
<evidence type="ECO:0000256" key="1">
    <source>
        <dbReference type="ARBA" id="ARBA00004123"/>
    </source>
</evidence>
<feature type="region of interest" description="Disordered" evidence="11">
    <location>
        <begin position="474"/>
        <end position="552"/>
    </location>
</feature>
<evidence type="ECO:0000259" key="13">
    <source>
        <dbReference type="PROSITE" id="PS50016"/>
    </source>
</evidence>
<dbReference type="CDD" id="cd19805">
    <property type="entry name" value="Bbox1_TIF1"/>
    <property type="match status" value="1"/>
</dbReference>
<evidence type="ECO:0000256" key="11">
    <source>
        <dbReference type="SAM" id="MobiDB-lite"/>
    </source>
</evidence>
<evidence type="ECO:0000256" key="7">
    <source>
        <dbReference type="ARBA" id="ARBA00023117"/>
    </source>
</evidence>
<dbReference type="InterPro" id="IPR019786">
    <property type="entry name" value="Zinc_finger_PHD-type_CS"/>
</dbReference>
<dbReference type="InterPro" id="IPR000315">
    <property type="entry name" value="Znf_B-box"/>
</dbReference>
<evidence type="ECO:0000256" key="6">
    <source>
        <dbReference type="ARBA" id="ARBA00023054"/>
    </source>
</evidence>
<dbReference type="SMART" id="SM00184">
    <property type="entry name" value="RING"/>
    <property type="match status" value="2"/>
</dbReference>
<feature type="compositionally biased region" description="Low complexity" evidence="11">
    <location>
        <begin position="474"/>
        <end position="485"/>
    </location>
</feature>
<dbReference type="AlphaFoldDB" id="A0AAW1TY42"/>
<dbReference type="SMART" id="SM00502">
    <property type="entry name" value="BBC"/>
    <property type="match status" value="1"/>
</dbReference>
<evidence type="ECO:0000256" key="10">
    <source>
        <dbReference type="PROSITE-ProRule" id="PRU00035"/>
    </source>
</evidence>
<feature type="compositionally biased region" description="Polar residues" evidence="11">
    <location>
        <begin position="531"/>
        <end position="552"/>
    </location>
</feature>
<evidence type="ECO:0000256" key="5">
    <source>
        <dbReference type="ARBA" id="ARBA00022833"/>
    </source>
</evidence>
<evidence type="ECO:0000313" key="17">
    <source>
        <dbReference type="Proteomes" id="UP001431783"/>
    </source>
</evidence>
<dbReference type="Gene3D" id="3.30.160.60">
    <property type="entry name" value="Classic Zinc Finger"/>
    <property type="match status" value="1"/>
</dbReference>
<dbReference type="SMART" id="SM00297">
    <property type="entry name" value="BROMO"/>
    <property type="match status" value="1"/>
</dbReference>
<dbReference type="SUPFAM" id="SSF47370">
    <property type="entry name" value="Bromodomain"/>
    <property type="match status" value="1"/>
</dbReference>
<reference evidence="16 17" key="1">
    <citation type="submission" date="2023-03" db="EMBL/GenBank/DDBJ databases">
        <title>Genome insight into feeding habits of ladybird beetles.</title>
        <authorList>
            <person name="Li H.-S."/>
            <person name="Huang Y.-H."/>
            <person name="Pang H."/>
        </authorList>
    </citation>
    <scope>NUCLEOTIDE SEQUENCE [LARGE SCALE GENOMIC DNA]</scope>
    <source>
        <strain evidence="16">SYSU_2023b</strain>
        <tissue evidence="16">Whole body</tissue>
    </source>
</reference>
<evidence type="ECO:0000256" key="4">
    <source>
        <dbReference type="ARBA" id="ARBA00022771"/>
    </source>
</evidence>
<feature type="compositionally biased region" description="Basic and acidic residues" evidence="11">
    <location>
        <begin position="863"/>
        <end position="872"/>
    </location>
</feature>
<keyword evidence="2" id="KW-0479">Metal-binding</keyword>
<feature type="domain" description="PHD-type" evidence="13">
    <location>
        <begin position="877"/>
        <end position="925"/>
    </location>
</feature>
<feature type="compositionally biased region" description="Polar residues" evidence="11">
    <location>
        <begin position="743"/>
        <end position="761"/>
    </location>
</feature>
<protein>
    <recommendedName>
        <fullName evidence="18">E3 ubiquitin-protein ligase TRIM33</fullName>
    </recommendedName>
</protein>
<feature type="compositionally biased region" description="Low complexity" evidence="11">
    <location>
        <begin position="625"/>
        <end position="638"/>
    </location>
</feature>
<feature type="region of interest" description="Disordered" evidence="11">
    <location>
        <begin position="840"/>
        <end position="872"/>
    </location>
</feature>
<dbReference type="InterPro" id="IPR013083">
    <property type="entry name" value="Znf_RING/FYVE/PHD"/>
</dbReference>
<dbReference type="Gene3D" id="4.10.830.40">
    <property type="match status" value="1"/>
</dbReference>
<dbReference type="SMART" id="SM00249">
    <property type="entry name" value="PHD"/>
    <property type="match status" value="1"/>
</dbReference>
<feature type="compositionally biased region" description="Polar residues" evidence="11">
    <location>
        <begin position="779"/>
        <end position="802"/>
    </location>
</feature>
<dbReference type="GO" id="GO:0008270">
    <property type="term" value="F:zinc ion binding"/>
    <property type="evidence" value="ECO:0007669"/>
    <property type="project" value="UniProtKB-KW"/>
</dbReference>
<keyword evidence="7 10" id="KW-0103">Bromodomain</keyword>
<dbReference type="FunFam" id="3.30.160.60:FF:000074">
    <property type="entry name" value="Tripartite motif containing 66"/>
    <property type="match status" value="1"/>
</dbReference>
<keyword evidence="6" id="KW-0175">Coiled coil</keyword>
<evidence type="ECO:0000256" key="3">
    <source>
        <dbReference type="ARBA" id="ARBA00022737"/>
    </source>
</evidence>
<evidence type="ECO:0000313" key="16">
    <source>
        <dbReference type="EMBL" id="KAK9876521.1"/>
    </source>
</evidence>
<keyword evidence="17" id="KW-1185">Reference proteome</keyword>
<evidence type="ECO:0008006" key="18">
    <source>
        <dbReference type="Google" id="ProtNLM"/>
    </source>
</evidence>
<dbReference type="Pfam" id="PF00643">
    <property type="entry name" value="zf-B_box"/>
    <property type="match status" value="1"/>
</dbReference>
<dbReference type="PROSITE" id="PS01359">
    <property type="entry name" value="ZF_PHD_1"/>
    <property type="match status" value="1"/>
</dbReference>
<dbReference type="GO" id="GO:0005634">
    <property type="term" value="C:nucleus"/>
    <property type="evidence" value="ECO:0007669"/>
    <property type="project" value="UniProtKB-SubCell"/>
</dbReference>
<keyword evidence="8" id="KW-0539">Nucleus</keyword>
<feature type="compositionally biased region" description="Low complexity" evidence="11">
    <location>
        <begin position="500"/>
        <end position="516"/>
    </location>
</feature>
<sequence length="1069" mass="120332">MAEHSLNFDENNLISLLNTVENNPGSALLNPINNMNLTLEGDGSMSSIMIEDQILPEHPNDQNDDQNILPAEMNQIHQVQVSKVPIEGSDVTENESGPQVESPTTGENFTFKCVFCEQILTSSDSPKLLECLHNSCANCLNNKLYEQSIGVADKGAIECMLCNLSSRQDNIIENQFLLEASNIDDSNNSSGSKTSELKCSSCTEDILATSWCVDCAEFICDSCVQAHQRLKITKDHTIKPKDEGIMESHSSSNGMGISLYCEVHPNEKLSLFCETCDKLTCRDCQLIEHREHKYQFTNEIASEARKYITDMLKDVGYKRVLLNSAMKVIDDRQTLISDKKQALVKEITQLVVKLTNTINVRGKQLVAKLSEVCDSKQKTLHEKKSALEQLSRMTDYCIMFTQHALENGSDMALLYSKKQVTEHLKRIKCRRADIPNPEIPVRIHLALDKVPDLVKVMSTIGQIVVDGRIYPSQEQQNSFQQSQVSMVPPIGSPSPGHSRPPQQQSPISQILQQNSQGTYQAVRPPPYRPPFTNNQQFSHQNMSSNVHQQSQAIQQTISPTLQHNNSANIAMHRIQNMGPPAIVPMTSQGILAQQLNSINLINRMQRPQMQRPMLPRGPNNSLGLTQHQQQVSSSTHPQGMMQDRSALRGLLQPSHNPVYVQTGPSQYQAIQPGPHLAQFHARFPSQNQQTQGGTQVQVFRQQSPSRMLVPGNSQNRHFQQQQQQPQVQRINFPTQGAKWHIPQQASNGDGEGSSNNRNNMSLPAINDNFKITLKQQNYTDNKNPSATVTSTIPKTPSPNHIQGRTDTERNLDKCCEDSVKDLMATIAKLDSNGVQVLAEGRQKSGGSPHVDSSTGDAAPSRKVKPECLDTGKEDPNEDWCAVCMDGGELVCCDKCPKVFHQYCHIPNLSVEETGDTWQCLMCMNFTDIPETLEKRDGELSLKEKRIAERLVLELYCQYDPSLPFREIIGPENIDYHAIIKNPIALDTIRQKLKWDSEERYKNLEDLVRDVRLMFRNAYSYNSVDSLVYQDAKTLEKFFDEQLEKYLPEYAYENFDEEGGMPPSKKIRRM</sequence>
<evidence type="ECO:0000259" key="12">
    <source>
        <dbReference type="PROSITE" id="PS50014"/>
    </source>
</evidence>
<comment type="caution">
    <text evidence="16">The sequence shown here is derived from an EMBL/GenBank/DDBJ whole genome shotgun (WGS) entry which is preliminary data.</text>
</comment>
<dbReference type="PANTHER" id="PTHR45915">
    <property type="entry name" value="TRANSCRIPTION INTERMEDIARY FACTOR"/>
    <property type="match status" value="1"/>
</dbReference>
<dbReference type="SUPFAM" id="SSF57903">
    <property type="entry name" value="FYVE/PHD zinc finger"/>
    <property type="match status" value="1"/>
</dbReference>
<evidence type="ECO:0000259" key="15">
    <source>
        <dbReference type="PROSITE" id="PS50119"/>
    </source>
</evidence>
<gene>
    <name evidence="16" type="ORF">WA026_013895</name>
</gene>
<dbReference type="Pfam" id="PF00628">
    <property type="entry name" value="PHD"/>
    <property type="match status" value="1"/>
</dbReference>
<dbReference type="InterPro" id="IPR036427">
    <property type="entry name" value="Bromodomain-like_sf"/>
</dbReference>
<dbReference type="SUPFAM" id="SSF57850">
    <property type="entry name" value="RING/U-box"/>
    <property type="match status" value="1"/>
</dbReference>
<feature type="region of interest" description="Disordered" evidence="11">
    <location>
        <begin position="779"/>
        <end position="808"/>
    </location>
</feature>
<dbReference type="InterPro" id="IPR001965">
    <property type="entry name" value="Znf_PHD"/>
</dbReference>
<dbReference type="Gene3D" id="1.20.920.10">
    <property type="entry name" value="Bromodomain-like"/>
    <property type="match status" value="1"/>
</dbReference>
<dbReference type="PROSITE" id="PS50016">
    <property type="entry name" value="ZF_PHD_2"/>
    <property type="match status" value="1"/>
</dbReference>
<organism evidence="16 17">
    <name type="scientific">Henosepilachna vigintioctopunctata</name>
    <dbReference type="NCBI Taxonomy" id="420089"/>
    <lineage>
        <taxon>Eukaryota</taxon>
        <taxon>Metazoa</taxon>
        <taxon>Ecdysozoa</taxon>
        <taxon>Arthropoda</taxon>
        <taxon>Hexapoda</taxon>
        <taxon>Insecta</taxon>
        <taxon>Pterygota</taxon>
        <taxon>Neoptera</taxon>
        <taxon>Endopterygota</taxon>
        <taxon>Coleoptera</taxon>
        <taxon>Polyphaga</taxon>
        <taxon>Cucujiformia</taxon>
        <taxon>Coccinelloidea</taxon>
        <taxon>Coccinellidae</taxon>
        <taxon>Epilachninae</taxon>
        <taxon>Epilachnini</taxon>
        <taxon>Henosepilachna</taxon>
    </lineage>
</organism>
<dbReference type="Pfam" id="PF00439">
    <property type="entry name" value="Bromodomain"/>
    <property type="match status" value="1"/>
</dbReference>
<dbReference type="Proteomes" id="UP001431783">
    <property type="component" value="Unassembled WGS sequence"/>
</dbReference>
<accession>A0AAW1TY42</accession>
<keyword evidence="3" id="KW-0677">Repeat</keyword>
<dbReference type="CDD" id="cd15541">
    <property type="entry name" value="PHD_TIF1_like"/>
    <property type="match status" value="1"/>
</dbReference>
<feature type="region of interest" description="Disordered" evidence="11">
    <location>
        <begin position="740"/>
        <end position="763"/>
    </location>
</feature>
<dbReference type="SMART" id="SM00336">
    <property type="entry name" value="BBOX"/>
    <property type="match status" value="2"/>
</dbReference>
<dbReference type="SUPFAM" id="SSF57845">
    <property type="entry name" value="B-box zinc-binding domain"/>
    <property type="match status" value="1"/>
</dbReference>
<dbReference type="PROSITE" id="PS50119">
    <property type="entry name" value="ZF_BBOX"/>
    <property type="match status" value="2"/>
</dbReference>
<dbReference type="InterPro" id="IPR011011">
    <property type="entry name" value="Znf_FYVE_PHD"/>
</dbReference>
<name>A0AAW1TY42_9CUCU</name>
<dbReference type="InterPro" id="IPR003649">
    <property type="entry name" value="Bbox_C"/>
</dbReference>
<keyword evidence="4 9" id="KW-0863">Zinc-finger</keyword>
<evidence type="ECO:0000259" key="14">
    <source>
        <dbReference type="PROSITE" id="PS50089"/>
    </source>
</evidence>
<comment type="subcellular location">
    <subcellularLocation>
        <location evidence="1">Nucleus</location>
    </subcellularLocation>
</comment>
<dbReference type="PROSITE" id="PS50014">
    <property type="entry name" value="BROMODOMAIN_2"/>
    <property type="match status" value="1"/>
</dbReference>
<dbReference type="CDD" id="cd19775">
    <property type="entry name" value="Bbox2_TIF1_C-VI"/>
    <property type="match status" value="1"/>
</dbReference>